<reference evidence="2" key="1">
    <citation type="submission" date="2015-07" db="EMBL/GenBank/DDBJ databases">
        <title>Transcriptome Assembly of Anthurium amnicola.</title>
        <authorList>
            <person name="Suzuki J."/>
        </authorList>
    </citation>
    <scope>NUCLEOTIDE SEQUENCE</scope>
</reference>
<feature type="region of interest" description="Disordered" evidence="1">
    <location>
        <begin position="1"/>
        <end position="43"/>
    </location>
</feature>
<sequence length="118" mass="12519">QGWMRNTQKAGSQVSPTGSTHNSSNNSDSACSDGSATPGFAHDRIVHSEALESWLNFDRCSGTGPPPPPAAAPGTAFFQEEGKQVPLSLLETWLFDDGVGQGQETLVDMSLHNTAELF</sequence>
<dbReference type="EMBL" id="GDJX01006046">
    <property type="protein sequence ID" value="JAT61890.1"/>
    <property type="molecule type" value="Transcribed_RNA"/>
</dbReference>
<protein>
    <submittedName>
        <fullName evidence="2">Myb-related protein 306</fullName>
    </submittedName>
</protein>
<feature type="non-terminal residue" evidence="2">
    <location>
        <position position="1"/>
    </location>
</feature>
<name>A0A1D1Z4R2_9ARAE</name>
<proteinExistence type="predicted"/>
<dbReference type="AlphaFoldDB" id="A0A1D1Z4R2"/>
<evidence type="ECO:0000313" key="2">
    <source>
        <dbReference type="EMBL" id="JAT61890.1"/>
    </source>
</evidence>
<feature type="compositionally biased region" description="Low complexity" evidence="1">
    <location>
        <begin position="22"/>
        <end position="36"/>
    </location>
</feature>
<gene>
    <name evidence="2" type="primary">MYB306_5</name>
    <name evidence="2" type="ORF">g.28437</name>
</gene>
<organism evidence="2">
    <name type="scientific">Anthurium amnicola</name>
    <dbReference type="NCBI Taxonomy" id="1678845"/>
    <lineage>
        <taxon>Eukaryota</taxon>
        <taxon>Viridiplantae</taxon>
        <taxon>Streptophyta</taxon>
        <taxon>Embryophyta</taxon>
        <taxon>Tracheophyta</taxon>
        <taxon>Spermatophyta</taxon>
        <taxon>Magnoliopsida</taxon>
        <taxon>Liliopsida</taxon>
        <taxon>Araceae</taxon>
        <taxon>Pothoideae</taxon>
        <taxon>Potheae</taxon>
        <taxon>Anthurium</taxon>
    </lineage>
</organism>
<evidence type="ECO:0000256" key="1">
    <source>
        <dbReference type="SAM" id="MobiDB-lite"/>
    </source>
</evidence>
<feature type="compositionally biased region" description="Polar residues" evidence="1">
    <location>
        <begin position="1"/>
        <end position="21"/>
    </location>
</feature>
<accession>A0A1D1Z4R2</accession>